<feature type="domain" description="Phytocyanin" evidence="6">
    <location>
        <begin position="27"/>
        <end position="122"/>
    </location>
</feature>
<dbReference type="FunFam" id="2.60.40.420:FF:000013">
    <property type="entry name" value="basic blue protein-like"/>
    <property type="match status" value="1"/>
</dbReference>
<dbReference type="Gramene" id="TraesCS5B02G473800.1">
    <property type="protein sequence ID" value="TraesCS5B02G473800.1"/>
    <property type="gene ID" value="TraesCS5B02G473800"/>
</dbReference>
<name>A0A3B6LVY3_WHEAT</name>
<dbReference type="PaxDb" id="4565-Traes_5BL_C3FDCBE71.1"/>
<dbReference type="InterPro" id="IPR041844">
    <property type="entry name" value="Plantacyanin"/>
</dbReference>
<dbReference type="GO" id="GO:0009055">
    <property type="term" value="F:electron transfer activity"/>
    <property type="evidence" value="ECO:0007669"/>
    <property type="project" value="InterPro"/>
</dbReference>
<dbReference type="STRING" id="4565.A0A3B6LVY3"/>
<dbReference type="Proteomes" id="UP000019116">
    <property type="component" value="Chromosome 5B"/>
</dbReference>
<keyword evidence="1" id="KW-0479">Metal-binding</keyword>
<feature type="chain" id="PRO_5043177428" description="Plantacyanin" evidence="5">
    <location>
        <begin position="27"/>
        <end position="122"/>
    </location>
</feature>
<evidence type="ECO:0000313" key="8">
    <source>
        <dbReference type="Proteomes" id="UP000019116"/>
    </source>
</evidence>
<dbReference type="OrthoDB" id="2011645at2759"/>
<dbReference type="Gene3D" id="2.60.40.420">
    <property type="entry name" value="Cupredoxins - blue copper proteins"/>
    <property type="match status" value="1"/>
</dbReference>
<dbReference type="GeneID" id="123117378"/>
<dbReference type="EnsemblPlants" id="TraesCS5B02G473800.1">
    <property type="protein sequence ID" value="TraesCS5B02G473800.1"/>
    <property type="gene ID" value="TraesCS5B02G473800"/>
</dbReference>
<keyword evidence="3" id="KW-1015">Disulfide bond</keyword>
<reference evidence="7" key="2">
    <citation type="submission" date="2018-10" db="UniProtKB">
        <authorList>
            <consortium name="EnsemblPlants"/>
        </authorList>
    </citation>
    <scope>IDENTIFICATION</scope>
</reference>
<evidence type="ECO:0000256" key="3">
    <source>
        <dbReference type="ARBA" id="ARBA00023157"/>
    </source>
</evidence>
<evidence type="ECO:0000256" key="1">
    <source>
        <dbReference type="ARBA" id="ARBA00022723"/>
    </source>
</evidence>
<accession>A0A3B6LVY3</accession>
<organism evidence="7">
    <name type="scientific">Triticum aestivum</name>
    <name type="common">Wheat</name>
    <dbReference type="NCBI Taxonomy" id="4565"/>
    <lineage>
        <taxon>Eukaryota</taxon>
        <taxon>Viridiplantae</taxon>
        <taxon>Streptophyta</taxon>
        <taxon>Embryophyta</taxon>
        <taxon>Tracheophyta</taxon>
        <taxon>Spermatophyta</taxon>
        <taxon>Magnoliopsida</taxon>
        <taxon>Liliopsida</taxon>
        <taxon>Poales</taxon>
        <taxon>Poaceae</taxon>
        <taxon>BOP clade</taxon>
        <taxon>Pooideae</taxon>
        <taxon>Triticodae</taxon>
        <taxon>Triticeae</taxon>
        <taxon>Triticinae</taxon>
        <taxon>Triticum</taxon>
    </lineage>
</organism>
<protein>
    <recommendedName>
        <fullName evidence="4">Plantacyanin</fullName>
    </recommendedName>
</protein>
<keyword evidence="8" id="KW-1185">Reference proteome</keyword>
<dbReference type="GO" id="GO:0005886">
    <property type="term" value="C:plasma membrane"/>
    <property type="evidence" value="ECO:0000318"/>
    <property type="project" value="GO_Central"/>
</dbReference>
<keyword evidence="5" id="KW-0732">Signal</keyword>
<evidence type="ECO:0000259" key="6">
    <source>
        <dbReference type="PROSITE" id="PS51485"/>
    </source>
</evidence>
<dbReference type="SMR" id="A0A3B6LVY3"/>
<dbReference type="GO" id="GO:0046872">
    <property type="term" value="F:metal ion binding"/>
    <property type="evidence" value="ECO:0007669"/>
    <property type="project" value="UniProtKB-KW"/>
</dbReference>
<gene>
    <name evidence="7" type="primary">LOC123117378</name>
</gene>
<dbReference type="InterPro" id="IPR003245">
    <property type="entry name" value="Phytocyanin_dom"/>
</dbReference>
<dbReference type="Gramene" id="TraesNOR5B03G03020180.1">
    <property type="protein sequence ID" value="TraesNOR5B03G03020180.1"/>
    <property type="gene ID" value="TraesNOR5B03G03020180"/>
</dbReference>
<dbReference type="Gramene" id="TraesCS5B03G1158100.1">
    <property type="protein sequence ID" value="TraesCS5B03G1158100.1.CDS"/>
    <property type="gene ID" value="TraesCS5B03G1158100"/>
</dbReference>
<dbReference type="PANTHER" id="PTHR33021">
    <property type="entry name" value="BLUE COPPER PROTEIN"/>
    <property type="match status" value="1"/>
</dbReference>
<dbReference type="SUPFAM" id="SSF49503">
    <property type="entry name" value="Cupredoxins"/>
    <property type="match status" value="1"/>
</dbReference>
<dbReference type="InterPro" id="IPR039391">
    <property type="entry name" value="Phytocyanin-like"/>
</dbReference>
<evidence type="ECO:0000256" key="4">
    <source>
        <dbReference type="ARBA" id="ARBA00082491"/>
    </source>
</evidence>
<keyword evidence="2" id="KW-0186">Copper</keyword>
<feature type="signal peptide" evidence="5">
    <location>
        <begin position="1"/>
        <end position="26"/>
    </location>
</feature>
<dbReference type="RefSeq" id="XP_044394081.1">
    <property type="nucleotide sequence ID" value="XM_044538146.1"/>
</dbReference>
<evidence type="ECO:0000313" key="7">
    <source>
        <dbReference type="EnsemblPlants" id="TraesCS5B02G473800.1"/>
    </source>
</evidence>
<dbReference type="AlphaFoldDB" id="A0A3B6LVY3"/>
<evidence type="ECO:0000256" key="2">
    <source>
        <dbReference type="ARBA" id="ARBA00023008"/>
    </source>
</evidence>
<dbReference type="Pfam" id="PF02298">
    <property type="entry name" value="Cu_bind_like"/>
    <property type="match status" value="1"/>
</dbReference>
<dbReference type="InterPro" id="IPR008972">
    <property type="entry name" value="Cupredoxin"/>
</dbReference>
<proteinExistence type="predicted"/>
<sequence>MARGTMVPTLLVLLLAVCCATTVVHGKEWTVGDNKGWSFGVSGWESGKHIQSGDVLVFKYNPSMHNVVQVGEEDYNSCIVSSPSRTYTSSNDHIQLARGGKVFFICNLPGHCQQGMKIAVTA</sequence>
<dbReference type="PROSITE" id="PS51485">
    <property type="entry name" value="PHYTOCYANIN"/>
    <property type="match status" value="1"/>
</dbReference>
<dbReference type="PANTHER" id="PTHR33021:SF354">
    <property type="entry name" value="GENOME ASSEMBLY, CHROMOSOME: II"/>
    <property type="match status" value="1"/>
</dbReference>
<reference evidence="7" key="1">
    <citation type="submission" date="2018-08" db="EMBL/GenBank/DDBJ databases">
        <authorList>
            <person name="Rossello M."/>
        </authorList>
    </citation>
    <scope>NUCLEOTIDE SEQUENCE [LARGE SCALE GENOMIC DNA]</scope>
    <source>
        <strain evidence="7">cv. Chinese Spring</strain>
    </source>
</reference>
<evidence type="ECO:0000256" key="5">
    <source>
        <dbReference type="SAM" id="SignalP"/>
    </source>
</evidence>
<dbReference type="CDD" id="cd11013">
    <property type="entry name" value="Plantacyanin"/>
    <property type="match status" value="1"/>
</dbReference>